<evidence type="ECO:0000313" key="7">
    <source>
        <dbReference type="Proteomes" id="UP000302163"/>
    </source>
</evidence>
<dbReference type="InterPro" id="IPR036388">
    <property type="entry name" value="WH-like_DNA-bd_sf"/>
</dbReference>
<dbReference type="Gene3D" id="3.40.190.10">
    <property type="entry name" value="Periplasmic binding protein-like II"/>
    <property type="match status" value="2"/>
</dbReference>
<keyword evidence="7" id="KW-1185">Reference proteome</keyword>
<gene>
    <name evidence="6" type="ORF">FEM41_24165</name>
</gene>
<evidence type="ECO:0000256" key="2">
    <source>
        <dbReference type="ARBA" id="ARBA00023015"/>
    </source>
</evidence>
<dbReference type="InterPro" id="IPR005119">
    <property type="entry name" value="LysR_subst-bd"/>
</dbReference>
<dbReference type="PRINTS" id="PR00039">
    <property type="entry name" value="HTHLYSR"/>
</dbReference>
<dbReference type="EMBL" id="CP040428">
    <property type="protein sequence ID" value="QCT22510.1"/>
    <property type="molecule type" value="Genomic_DNA"/>
</dbReference>
<dbReference type="InterPro" id="IPR036390">
    <property type="entry name" value="WH_DNA-bd_sf"/>
</dbReference>
<dbReference type="AlphaFoldDB" id="A0A4P8YNQ9"/>
<evidence type="ECO:0000313" key="6">
    <source>
        <dbReference type="EMBL" id="QCT22510.1"/>
    </source>
</evidence>
<dbReference type="GO" id="GO:0003677">
    <property type="term" value="F:DNA binding"/>
    <property type="evidence" value="ECO:0007669"/>
    <property type="project" value="UniProtKB-KW"/>
</dbReference>
<feature type="domain" description="HTH lysR-type" evidence="5">
    <location>
        <begin position="1"/>
        <end position="58"/>
    </location>
</feature>
<dbReference type="Pfam" id="PF03466">
    <property type="entry name" value="LysR_substrate"/>
    <property type="match status" value="1"/>
</dbReference>
<sequence length="293" mass="32903">MQFRLMRNFITVAEELHMHRAAERLNMAQPALSQQIKSLEQRLGVSLFSRAHRRLTLTPAGEAFLQKARMAIEMADQAVLEARRTARGEQGVLNLGYVSSAMFNEKLPAMLRQLHTRWPDIRVSLTTGDVQTLYEAVQNYRLDIAAIRAPLAAVPDELVVRPFFSEKTRLALWEQHPLANATALTLASLKNENWITLTDPDGMGLEQYFTDACRQAGFQPKVVQKVSDVPTVISLVSAGFGIALLPASVQAIRLNNVVYIDTLDRLVQSELALVYHRAIRSEVLKKFLGQIQE</sequence>
<name>A0A4P8YNQ9_9ENTR</name>
<dbReference type="CDD" id="cd08414">
    <property type="entry name" value="PBP2_LTTR_aromatics_like"/>
    <property type="match status" value="1"/>
</dbReference>
<keyword evidence="2" id="KW-0805">Transcription regulation</keyword>
<dbReference type="SUPFAM" id="SSF53850">
    <property type="entry name" value="Periplasmic binding protein-like II"/>
    <property type="match status" value="1"/>
</dbReference>
<dbReference type="GO" id="GO:0032993">
    <property type="term" value="C:protein-DNA complex"/>
    <property type="evidence" value="ECO:0007669"/>
    <property type="project" value="TreeGrafter"/>
</dbReference>
<keyword evidence="4" id="KW-0804">Transcription</keyword>
<dbReference type="PANTHER" id="PTHR30346">
    <property type="entry name" value="TRANSCRIPTIONAL DUAL REGULATOR HCAR-RELATED"/>
    <property type="match status" value="1"/>
</dbReference>
<dbReference type="PROSITE" id="PS50931">
    <property type="entry name" value="HTH_LYSR"/>
    <property type="match status" value="1"/>
</dbReference>
<evidence type="ECO:0000256" key="3">
    <source>
        <dbReference type="ARBA" id="ARBA00023125"/>
    </source>
</evidence>
<dbReference type="OrthoDB" id="6804990at2"/>
<reference evidence="6 7" key="1">
    <citation type="submission" date="2019-05" db="EMBL/GenBank/DDBJ databases">
        <title>Complete genome sequence of Izhakiella calystegiae KSNA2, an endophyte isolated from beach morning glory (Calystegia soldanella).</title>
        <authorList>
            <person name="Jiang L."/>
            <person name="Jeong J.C."/>
            <person name="Kim C.Y."/>
            <person name="Kim D.H."/>
            <person name="Kim S.W."/>
            <person name="Lee j."/>
        </authorList>
    </citation>
    <scope>NUCLEOTIDE SEQUENCE [LARGE SCALE GENOMIC DNA]</scope>
    <source>
        <strain evidence="6 7">KSNA2</strain>
    </source>
</reference>
<evidence type="ECO:0000256" key="1">
    <source>
        <dbReference type="ARBA" id="ARBA00009437"/>
    </source>
</evidence>
<dbReference type="PANTHER" id="PTHR30346:SF28">
    <property type="entry name" value="HTH-TYPE TRANSCRIPTIONAL REGULATOR CYNR"/>
    <property type="match status" value="1"/>
</dbReference>
<dbReference type="Proteomes" id="UP000302163">
    <property type="component" value="Chromosome"/>
</dbReference>
<evidence type="ECO:0000259" key="5">
    <source>
        <dbReference type="PROSITE" id="PS50931"/>
    </source>
</evidence>
<dbReference type="SUPFAM" id="SSF46785">
    <property type="entry name" value="Winged helix' DNA-binding domain"/>
    <property type="match status" value="1"/>
</dbReference>
<organism evidence="6 7">
    <name type="scientific">Jejubacter calystegiae</name>
    <dbReference type="NCBI Taxonomy" id="2579935"/>
    <lineage>
        <taxon>Bacteria</taxon>
        <taxon>Pseudomonadati</taxon>
        <taxon>Pseudomonadota</taxon>
        <taxon>Gammaproteobacteria</taxon>
        <taxon>Enterobacterales</taxon>
        <taxon>Enterobacteriaceae</taxon>
        <taxon>Jejubacter</taxon>
    </lineage>
</organism>
<proteinExistence type="inferred from homology"/>
<keyword evidence="3" id="KW-0238">DNA-binding</keyword>
<dbReference type="RefSeq" id="WP_138099018.1">
    <property type="nucleotide sequence ID" value="NZ_CP040428.1"/>
</dbReference>
<dbReference type="Pfam" id="PF00126">
    <property type="entry name" value="HTH_1"/>
    <property type="match status" value="1"/>
</dbReference>
<dbReference type="InterPro" id="IPR000847">
    <property type="entry name" value="LysR_HTH_N"/>
</dbReference>
<dbReference type="GO" id="GO:0003700">
    <property type="term" value="F:DNA-binding transcription factor activity"/>
    <property type="evidence" value="ECO:0007669"/>
    <property type="project" value="InterPro"/>
</dbReference>
<dbReference type="KEGG" id="izh:FEM41_24165"/>
<evidence type="ECO:0000256" key="4">
    <source>
        <dbReference type="ARBA" id="ARBA00023163"/>
    </source>
</evidence>
<dbReference type="FunFam" id="1.10.10.10:FF:000001">
    <property type="entry name" value="LysR family transcriptional regulator"/>
    <property type="match status" value="1"/>
</dbReference>
<dbReference type="Gene3D" id="1.10.10.10">
    <property type="entry name" value="Winged helix-like DNA-binding domain superfamily/Winged helix DNA-binding domain"/>
    <property type="match status" value="1"/>
</dbReference>
<protein>
    <submittedName>
        <fullName evidence="6">LysR family transcriptional regulator</fullName>
    </submittedName>
</protein>
<comment type="similarity">
    <text evidence="1">Belongs to the LysR transcriptional regulatory family.</text>
</comment>
<accession>A0A4P8YNQ9</accession>